<evidence type="ECO:0000313" key="2">
    <source>
        <dbReference type="Proteomes" id="UP000814140"/>
    </source>
</evidence>
<feature type="non-terminal residue" evidence="1">
    <location>
        <position position="452"/>
    </location>
</feature>
<keyword evidence="2" id="KW-1185">Reference proteome</keyword>
<dbReference type="EMBL" id="MU277375">
    <property type="protein sequence ID" value="KAI0054629.1"/>
    <property type="molecule type" value="Genomic_DNA"/>
</dbReference>
<gene>
    <name evidence="1" type="ORF">BV25DRAFT_1816796</name>
</gene>
<proteinExistence type="predicted"/>
<comment type="caution">
    <text evidence="1">The sequence shown here is derived from an EMBL/GenBank/DDBJ whole genome shotgun (WGS) entry which is preliminary data.</text>
</comment>
<reference evidence="1" key="2">
    <citation type="journal article" date="2022" name="New Phytol.">
        <title>Evolutionary transition to the ectomycorrhizal habit in the genomes of a hyperdiverse lineage of mushroom-forming fungi.</title>
        <authorList>
            <person name="Looney B."/>
            <person name="Miyauchi S."/>
            <person name="Morin E."/>
            <person name="Drula E."/>
            <person name="Courty P.E."/>
            <person name="Kohler A."/>
            <person name="Kuo A."/>
            <person name="LaButti K."/>
            <person name="Pangilinan J."/>
            <person name="Lipzen A."/>
            <person name="Riley R."/>
            <person name="Andreopoulos W."/>
            <person name="He G."/>
            <person name="Johnson J."/>
            <person name="Nolan M."/>
            <person name="Tritt A."/>
            <person name="Barry K.W."/>
            <person name="Grigoriev I.V."/>
            <person name="Nagy L.G."/>
            <person name="Hibbett D."/>
            <person name="Henrissat B."/>
            <person name="Matheny P.B."/>
            <person name="Labbe J."/>
            <person name="Martin F.M."/>
        </authorList>
    </citation>
    <scope>NUCLEOTIDE SEQUENCE</scope>
    <source>
        <strain evidence="1">HHB10654</strain>
    </source>
</reference>
<accession>A0ACB8SE72</accession>
<reference evidence="1" key="1">
    <citation type="submission" date="2021-03" db="EMBL/GenBank/DDBJ databases">
        <authorList>
            <consortium name="DOE Joint Genome Institute"/>
            <person name="Ahrendt S."/>
            <person name="Looney B.P."/>
            <person name="Miyauchi S."/>
            <person name="Morin E."/>
            <person name="Drula E."/>
            <person name="Courty P.E."/>
            <person name="Chicoki N."/>
            <person name="Fauchery L."/>
            <person name="Kohler A."/>
            <person name="Kuo A."/>
            <person name="Labutti K."/>
            <person name="Pangilinan J."/>
            <person name="Lipzen A."/>
            <person name="Riley R."/>
            <person name="Andreopoulos W."/>
            <person name="He G."/>
            <person name="Johnson J."/>
            <person name="Barry K.W."/>
            <person name="Grigoriev I.V."/>
            <person name="Nagy L."/>
            <person name="Hibbett D."/>
            <person name="Henrissat B."/>
            <person name="Matheny P.B."/>
            <person name="Labbe J."/>
            <person name="Martin F."/>
        </authorList>
    </citation>
    <scope>NUCLEOTIDE SEQUENCE</scope>
    <source>
        <strain evidence="1">HHB10654</strain>
    </source>
</reference>
<dbReference type="Proteomes" id="UP000814140">
    <property type="component" value="Unassembled WGS sequence"/>
</dbReference>
<name>A0ACB8SE72_9AGAM</name>
<protein>
    <submittedName>
        <fullName evidence="1">DNase I-like protein</fullName>
    </submittedName>
</protein>
<sequence>MRHFLTVSDRFCMFNVGTISQKAFWKILKSRLVPEVLEGIVRVLLVRQPNGRPRMDFWVQRRVSGDIKNALYMKARHRREGTKVDYQLPLYKLKKIWKPNAETSAWRLDMYRNWRDRPLTAHPLREEDRLTRPRLVMTLNVNGLNGKMAELQQLLADQTVAVAAIQETLIRDYDYLLKFNDYTVYSRPATKGFRGQALLVHKSYPSYVASDNGDGHYLHVRVARLHGGAPWHIIAVYLPSGGNTRSERTRSFTMVKKLYKQILAKEKDAKILVLGDFNLPRHMLEKRIDSERSGMQCVEIRGSNLTFHRANTKWSAIDHMIASPWAKTLLTHARVQREWSTSSDHFPLTSTFRGIDPDQELDVPPVRYRFDTDLIKGHAKDIVFSNRWQLLPTDPIEDAEELNDSVETFTSIITETAIDAGIKKQVLRSKPYWNRHLKRFMARLSHYKKEYA</sequence>
<evidence type="ECO:0000313" key="1">
    <source>
        <dbReference type="EMBL" id="KAI0054629.1"/>
    </source>
</evidence>
<organism evidence="1 2">
    <name type="scientific">Artomyces pyxidatus</name>
    <dbReference type="NCBI Taxonomy" id="48021"/>
    <lineage>
        <taxon>Eukaryota</taxon>
        <taxon>Fungi</taxon>
        <taxon>Dikarya</taxon>
        <taxon>Basidiomycota</taxon>
        <taxon>Agaricomycotina</taxon>
        <taxon>Agaricomycetes</taxon>
        <taxon>Russulales</taxon>
        <taxon>Auriscalpiaceae</taxon>
        <taxon>Artomyces</taxon>
    </lineage>
</organism>